<dbReference type="Pfam" id="PF12682">
    <property type="entry name" value="Flavodoxin_4"/>
    <property type="match status" value="1"/>
</dbReference>
<evidence type="ECO:0000259" key="3">
    <source>
        <dbReference type="PROSITE" id="PS50902"/>
    </source>
</evidence>
<evidence type="ECO:0000256" key="1">
    <source>
        <dbReference type="ARBA" id="ARBA00022630"/>
    </source>
</evidence>
<sequence length="187" mass="20239">MLLPIIADTKVALAAQNAGQSNASQRSAGNILVAFFSRSGNTRVIAGQIHRALGTALYEIQPATPYPDDYEQAVEQARKERDSGYRPALKESVPNMASYKTIFLGFPIWGETAPPVIRAFLASHDLAGKTLIPFITHGGYGLGSSLSVVAAHAPKARLLDAGFTMQADQERQTLTRVTSWLEKIKTK</sequence>
<protein>
    <submittedName>
        <fullName evidence="4">Flavodoxin</fullName>
    </submittedName>
</protein>
<dbReference type="EMBL" id="QYUQ01000002">
    <property type="protein sequence ID" value="RJG01021.1"/>
    <property type="molecule type" value="Genomic_DNA"/>
</dbReference>
<feature type="domain" description="Flavodoxin-like" evidence="3">
    <location>
        <begin position="31"/>
        <end position="185"/>
    </location>
</feature>
<dbReference type="PROSITE" id="PS50902">
    <property type="entry name" value="FLAVODOXIN_LIKE"/>
    <property type="match status" value="1"/>
</dbReference>
<evidence type="ECO:0000313" key="4">
    <source>
        <dbReference type="EMBL" id="RJG01021.1"/>
    </source>
</evidence>
<keyword evidence="5" id="KW-1185">Reference proteome</keyword>
<keyword evidence="1" id="KW-0285">Flavoprotein</keyword>
<reference evidence="5" key="1">
    <citation type="submission" date="2018-09" db="EMBL/GenBank/DDBJ databases">
        <authorList>
            <person name="Zhu H."/>
        </authorList>
    </citation>
    <scope>NUCLEOTIDE SEQUENCE [LARGE SCALE GENOMIC DNA]</scope>
    <source>
        <strain evidence="5">K1S02-23</strain>
    </source>
</reference>
<dbReference type="PANTHER" id="PTHR39201">
    <property type="entry name" value="EXPORTED PROTEIN-RELATED"/>
    <property type="match status" value="1"/>
</dbReference>
<dbReference type="PANTHER" id="PTHR39201:SF1">
    <property type="entry name" value="FLAVODOXIN-LIKE DOMAIN-CONTAINING PROTEIN"/>
    <property type="match status" value="1"/>
</dbReference>
<name>A0A3A3FZD3_9BURK</name>
<evidence type="ECO:0000313" key="5">
    <source>
        <dbReference type="Proteomes" id="UP000266327"/>
    </source>
</evidence>
<dbReference type="InterPro" id="IPR008254">
    <property type="entry name" value="Flavodoxin/NO_synth"/>
</dbReference>
<dbReference type="Gene3D" id="3.40.50.360">
    <property type="match status" value="1"/>
</dbReference>
<proteinExistence type="predicted"/>
<dbReference type="Proteomes" id="UP000266327">
    <property type="component" value="Unassembled WGS sequence"/>
</dbReference>
<dbReference type="SUPFAM" id="SSF52218">
    <property type="entry name" value="Flavoproteins"/>
    <property type="match status" value="1"/>
</dbReference>
<evidence type="ECO:0000256" key="2">
    <source>
        <dbReference type="ARBA" id="ARBA00022643"/>
    </source>
</evidence>
<dbReference type="GO" id="GO:0010181">
    <property type="term" value="F:FMN binding"/>
    <property type="evidence" value="ECO:0007669"/>
    <property type="project" value="InterPro"/>
</dbReference>
<gene>
    <name evidence="4" type="ORF">D3878_04980</name>
</gene>
<organism evidence="4 5">
    <name type="scientific">Noviherbaspirillum sedimenti</name>
    <dbReference type="NCBI Taxonomy" id="2320865"/>
    <lineage>
        <taxon>Bacteria</taxon>
        <taxon>Pseudomonadati</taxon>
        <taxon>Pseudomonadota</taxon>
        <taxon>Betaproteobacteria</taxon>
        <taxon>Burkholderiales</taxon>
        <taxon>Oxalobacteraceae</taxon>
        <taxon>Noviherbaspirillum</taxon>
    </lineage>
</organism>
<dbReference type="AlphaFoldDB" id="A0A3A3FZD3"/>
<accession>A0A3A3FZD3</accession>
<keyword evidence="2" id="KW-0288">FMN</keyword>
<dbReference type="InterPro" id="IPR029039">
    <property type="entry name" value="Flavoprotein-like_sf"/>
</dbReference>
<dbReference type="OrthoDB" id="9806505at2"/>
<comment type="caution">
    <text evidence="4">The sequence shown here is derived from an EMBL/GenBank/DDBJ whole genome shotgun (WGS) entry which is preliminary data.</text>
</comment>